<dbReference type="PROSITE" id="PS00194">
    <property type="entry name" value="THIOREDOXIN_1"/>
    <property type="match status" value="1"/>
</dbReference>
<evidence type="ECO:0000256" key="1">
    <source>
        <dbReference type="ARBA" id="ARBA00004196"/>
    </source>
</evidence>
<feature type="signal peptide" evidence="5">
    <location>
        <begin position="1"/>
        <end position="19"/>
    </location>
</feature>
<dbReference type="InterPro" id="IPR017937">
    <property type="entry name" value="Thioredoxin_CS"/>
</dbReference>
<dbReference type="InterPro" id="IPR050553">
    <property type="entry name" value="Thioredoxin_ResA/DsbE_sf"/>
</dbReference>
<evidence type="ECO:0000313" key="8">
    <source>
        <dbReference type="Proteomes" id="UP000753961"/>
    </source>
</evidence>
<dbReference type="PANTHER" id="PTHR42852">
    <property type="entry name" value="THIOL:DISULFIDE INTERCHANGE PROTEIN DSBE"/>
    <property type="match status" value="1"/>
</dbReference>
<evidence type="ECO:0000256" key="4">
    <source>
        <dbReference type="ARBA" id="ARBA00023284"/>
    </source>
</evidence>
<keyword evidence="8" id="KW-1185">Reference proteome</keyword>
<dbReference type="PANTHER" id="PTHR42852:SF6">
    <property type="entry name" value="THIOL:DISULFIDE INTERCHANGE PROTEIN DSBE"/>
    <property type="match status" value="1"/>
</dbReference>
<dbReference type="CDD" id="cd02966">
    <property type="entry name" value="TlpA_like_family"/>
    <property type="match status" value="1"/>
</dbReference>
<dbReference type="GO" id="GO:0016491">
    <property type="term" value="F:oxidoreductase activity"/>
    <property type="evidence" value="ECO:0007669"/>
    <property type="project" value="InterPro"/>
</dbReference>
<keyword evidence="3" id="KW-1015">Disulfide bond</keyword>
<evidence type="ECO:0000259" key="6">
    <source>
        <dbReference type="PROSITE" id="PS51352"/>
    </source>
</evidence>
<organism evidence="7 8">
    <name type="scientific">Membranihabitans marinus</name>
    <dbReference type="NCBI Taxonomy" id="1227546"/>
    <lineage>
        <taxon>Bacteria</taxon>
        <taxon>Pseudomonadati</taxon>
        <taxon>Bacteroidota</taxon>
        <taxon>Saprospiria</taxon>
        <taxon>Saprospirales</taxon>
        <taxon>Saprospiraceae</taxon>
        <taxon>Membranihabitans</taxon>
    </lineage>
</organism>
<dbReference type="EMBL" id="JAHVHU010000005">
    <property type="protein sequence ID" value="MBY5957587.1"/>
    <property type="molecule type" value="Genomic_DNA"/>
</dbReference>
<dbReference type="InterPro" id="IPR036249">
    <property type="entry name" value="Thioredoxin-like_sf"/>
</dbReference>
<keyword evidence="4" id="KW-0676">Redox-active center</keyword>
<dbReference type="RefSeq" id="WP_222579106.1">
    <property type="nucleotide sequence ID" value="NZ_JAHVHU010000005.1"/>
</dbReference>
<evidence type="ECO:0000256" key="5">
    <source>
        <dbReference type="SAM" id="SignalP"/>
    </source>
</evidence>
<dbReference type="GO" id="GO:0017004">
    <property type="term" value="P:cytochrome complex assembly"/>
    <property type="evidence" value="ECO:0007669"/>
    <property type="project" value="UniProtKB-KW"/>
</dbReference>
<reference evidence="7" key="1">
    <citation type="submission" date="2021-06" db="EMBL/GenBank/DDBJ databases">
        <title>44 bacteria genomes isolated from Dapeng, Shenzhen.</title>
        <authorList>
            <person name="Zheng W."/>
            <person name="Yu S."/>
            <person name="Huang Y."/>
        </authorList>
    </citation>
    <scope>NUCLEOTIDE SEQUENCE</scope>
    <source>
        <strain evidence="7">DP5N28-2</strain>
    </source>
</reference>
<evidence type="ECO:0000313" key="7">
    <source>
        <dbReference type="EMBL" id="MBY5957587.1"/>
    </source>
</evidence>
<comment type="caution">
    <text evidence="7">The sequence shown here is derived from an EMBL/GenBank/DDBJ whole genome shotgun (WGS) entry which is preliminary data.</text>
</comment>
<dbReference type="SUPFAM" id="SSF52833">
    <property type="entry name" value="Thioredoxin-like"/>
    <property type="match status" value="1"/>
</dbReference>
<feature type="domain" description="Thioredoxin" evidence="6">
    <location>
        <begin position="25"/>
        <end position="166"/>
    </location>
</feature>
<dbReference type="Gene3D" id="3.40.30.10">
    <property type="entry name" value="Glutaredoxin"/>
    <property type="match status" value="1"/>
</dbReference>
<evidence type="ECO:0000256" key="3">
    <source>
        <dbReference type="ARBA" id="ARBA00023157"/>
    </source>
</evidence>
<comment type="subcellular location">
    <subcellularLocation>
        <location evidence="1">Cell envelope</location>
    </subcellularLocation>
</comment>
<protein>
    <submittedName>
        <fullName evidence="7">TlpA family protein disulfide reductase</fullName>
    </submittedName>
</protein>
<keyword evidence="2" id="KW-0201">Cytochrome c-type biogenesis</keyword>
<keyword evidence="5" id="KW-0732">Signal</keyword>
<sequence>MRLSAFLVVFFSGFTFLHAQQTITVDVGDPAVEVMGYDEAGKPVRLSDYSKEKYVLLNFTATYCGPCWKTYQHMNDIQENYKEDLKVISVHWDDLREQWSSIAQNKNIEFQCTSLWEVRDKKKILDTYQIDGWPYYFIIDKNGMIVAKWFGARGGKLKRMIRKHLR</sequence>
<dbReference type="InterPro" id="IPR013766">
    <property type="entry name" value="Thioredoxin_domain"/>
</dbReference>
<evidence type="ECO:0000256" key="2">
    <source>
        <dbReference type="ARBA" id="ARBA00022748"/>
    </source>
</evidence>
<dbReference type="GO" id="GO:0030313">
    <property type="term" value="C:cell envelope"/>
    <property type="evidence" value="ECO:0007669"/>
    <property type="project" value="UniProtKB-SubCell"/>
</dbReference>
<name>A0A953HXL1_9BACT</name>
<dbReference type="PROSITE" id="PS51352">
    <property type="entry name" value="THIOREDOXIN_2"/>
    <property type="match status" value="1"/>
</dbReference>
<gene>
    <name evidence="7" type="ORF">KUV50_05530</name>
</gene>
<feature type="chain" id="PRO_5037935547" evidence="5">
    <location>
        <begin position="20"/>
        <end position="166"/>
    </location>
</feature>
<accession>A0A953HXL1</accession>
<dbReference type="AlphaFoldDB" id="A0A953HXL1"/>
<dbReference type="Proteomes" id="UP000753961">
    <property type="component" value="Unassembled WGS sequence"/>
</dbReference>
<dbReference type="Pfam" id="PF00578">
    <property type="entry name" value="AhpC-TSA"/>
    <property type="match status" value="1"/>
</dbReference>
<dbReference type="InterPro" id="IPR000866">
    <property type="entry name" value="AhpC/TSA"/>
</dbReference>
<dbReference type="GO" id="GO:0016209">
    <property type="term" value="F:antioxidant activity"/>
    <property type="evidence" value="ECO:0007669"/>
    <property type="project" value="InterPro"/>
</dbReference>
<proteinExistence type="predicted"/>